<feature type="compositionally biased region" description="Low complexity" evidence="1">
    <location>
        <begin position="237"/>
        <end position="260"/>
    </location>
</feature>
<evidence type="ECO:0000256" key="1">
    <source>
        <dbReference type="SAM" id="MobiDB-lite"/>
    </source>
</evidence>
<protein>
    <submittedName>
        <fullName evidence="2">Uncharacterized protein</fullName>
    </submittedName>
</protein>
<comment type="caution">
    <text evidence="2">The sequence shown here is derived from an EMBL/GenBank/DDBJ whole genome shotgun (WGS) entry which is preliminary data.</text>
</comment>
<dbReference type="AlphaFoldDB" id="A0AAV7SEY3"/>
<dbReference type="Proteomes" id="UP001066276">
    <property type="component" value="Chromosome 4_2"/>
</dbReference>
<feature type="compositionally biased region" description="Basic and acidic residues" evidence="1">
    <location>
        <begin position="280"/>
        <end position="289"/>
    </location>
</feature>
<proteinExistence type="predicted"/>
<accession>A0AAV7SEY3</accession>
<keyword evidence="3" id="KW-1185">Reference proteome</keyword>
<feature type="compositionally biased region" description="Acidic residues" evidence="1">
    <location>
        <begin position="58"/>
        <end position="69"/>
    </location>
</feature>
<reference evidence="2" key="1">
    <citation type="journal article" date="2022" name="bioRxiv">
        <title>Sequencing and chromosome-scale assembly of the giantPleurodeles waltlgenome.</title>
        <authorList>
            <person name="Brown T."/>
            <person name="Elewa A."/>
            <person name="Iarovenko S."/>
            <person name="Subramanian E."/>
            <person name="Araus A.J."/>
            <person name="Petzold A."/>
            <person name="Susuki M."/>
            <person name="Suzuki K.-i.T."/>
            <person name="Hayashi T."/>
            <person name="Toyoda A."/>
            <person name="Oliveira C."/>
            <person name="Osipova E."/>
            <person name="Leigh N.D."/>
            <person name="Simon A."/>
            <person name="Yun M.H."/>
        </authorList>
    </citation>
    <scope>NUCLEOTIDE SEQUENCE</scope>
    <source>
        <strain evidence="2">20211129_DDA</strain>
        <tissue evidence="2">Liver</tissue>
    </source>
</reference>
<name>A0AAV7SEY3_PLEWA</name>
<feature type="region of interest" description="Disordered" evidence="1">
    <location>
        <begin position="170"/>
        <end position="189"/>
    </location>
</feature>
<feature type="region of interest" description="Disordered" evidence="1">
    <location>
        <begin position="24"/>
        <end position="101"/>
    </location>
</feature>
<gene>
    <name evidence="2" type="ORF">NDU88_002314</name>
</gene>
<evidence type="ECO:0000313" key="2">
    <source>
        <dbReference type="EMBL" id="KAJ1161833.1"/>
    </source>
</evidence>
<sequence length="289" mass="30563">MECGCTQHRAPRGCLGDEKCAVRRLTNPGSAPDPGRPALTGGELHPGADLVHGGRVAEEEEDEGDDAGDDEHHREADEEGSGFEGSRRDAGEVGEAASAAELAEQAAADAVVEEAEVACLRGVHAVADPVRLDEAHHVHDGEEDGEDGPQHADGPRVPHVVGVIDLGRLLSGGQGRRTPRHIGGRGGALWLQLGPSRATRARLSPEHRCTYLRASADPSTAPSILSLQPRLARGTNRSASATSSSHWSSCRSHQQQRSASLTRDAACARHQGARAAPRRGRVERGRSRE</sequence>
<feature type="region of interest" description="Disordered" evidence="1">
    <location>
        <begin position="231"/>
        <end position="289"/>
    </location>
</feature>
<dbReference type="EMBL" id="JANPWB010000008">
    <property type="protein sequence ID" value="KAJ1161833.1"/>
    <property type="molecule type" value="Genomic_DNA"/>
</dbReference>
<organism evidence="2 3">
    <name type="scientific">Pleurodeles waltl</name>
    <name type="common">Iberian ribbed newt</name>
    <dbReference type="NCBI Taxonomy" id="8319"/>
    <lineage>
        <taxon>Eukaryota</taxon>
        <taxon>Metazoa</taxon>
        <taxon>Chordata</taxon>
        <taxon>Craniata</taxon>
        <taxon>Vertebrata</taxon>
        <taxon>Euteleostomi</taxon>
        <taxon>Amphibia</taxon>
        <taxon>Batrachia</taxon>
        <taxon>Caudata</taxon>
        <taxon>Salamandroidea</taxon>
        <taxon>Salamandridae</taxon>
        <taxon>Pleurodelinae</taxon>
        <taxon>Pleurodeles</taxon>
    </lineage>
</organism>
<evidence type="ECO:0000313" key="3">
    <source>
        <dbReference type="Proteomes" id="UP001066276"/>
    </source>
</evidence>